<dbReference type="Proteomes" id="UP001148629">
    <property type="component" value="Unassembled WGS sequence"/>
</dbReference>
<keyword evidence="2" id="KW-1185">Reference proteome</keyword>
<evidence type="ECO:0000313" key="2">
    <source>
        <dbReference type="Proteomes" id="UP001148629"/>
    </source>
</evidence>
<accession>A0ACC1SUB3</accession>
<name>A0ACC1SUB3_9HYPO</name>
<reference evidence="1" key="1">
    <citation type="submission" date="2022-08" db="EMBL/GenBank/DDBJ databases">
        <title>Genome Sequence of Fusarium decemcellulare.</title>
        <authorList>
            <person name="Buettner E."/>
        </authorList>
    </citation>
    <scope>NUCLEOTIDE SEQUENCE</scope>
    <source>
        <strain evidence="1">Babe19</strain>
    </source>
</reference>
<comment type="caution">
    <text evidence="1">The sequence shown here is derived from an EMBL/GenBank/DDBJ whole genome shotgun (WGS) entry which is preliminary data.</text>
</comment>
<evidence type="ECO:0000313" key="1">
    <source>
        <dbReference type="EMBL" id="KAJ3546492.1"/>
    </source>
</evidence>
<protein>
    <submittedName>
        <fullName evidence="1">Uncharacterized protein</fullName>
    </submittedName>
</protein>
<proteinExistence type="predicted"/>
<sequence length="635" mass="68259">MDPASAGLQSSGANDDFSAGDHEEDLPDETSYNAFPVSIVDAPAASAPQSGGAFQNACWRVRDNIQQALHLCSCTIDDFGRRISPHTHIVAVQPRVSSLDRSMIQSHSKCEMTATIAGQLRAMLVSSWINSLLVFVLAGIATYLAGMNPLLVFVCNAIAIVPLSALLTDATERIAAKAGDAVGALLNITFGNLVELILFIALANNHIYIVQASILGSILVNLLLILGSALLASSMTGLDPIYNTIEAQLLACLLFVSVFVILMPTAFAYTVDHQKSDNGAALRMSRISAMMVLLIYILYFAHEIRSRKTEEDTTMPHSLHIESGPVMSGEHPSHRTPVAGQSLSGLQTLAPRTIRFADENSPNHMENTRCQSSDVSETETVESMQGESDDELTVDRGRRRGDHMRPNGHTRPSSYQPLLRSQRHSRSFSLSSSGGYHSRDSSMSGEGRHVTAFQILRDNRANMDHLVHEQSHQLDAADDGVASVAMLIITSILMSMCAEFLVSTIDDVTHEGGLSEPLIGLIILPIVGNIAEYVTVVTVAVRGKLDLAIAVAVGSSIQIALCVTPLTVMAGWALQRKLELTFNVFEMATLVGTVMLVNLLILNEGSSSLRTSGLKGALMCACYVIFGVGAYLSPS</sequence>
<dbReference type="EMBL" id="JANRMS010000111">
    <property type="protein sequence ID" value="KAJ3546492.1"/>
    <property type="molecule type" value="Genomic_DNA"/>
</dbReference>
<gene>
    <name evidence="1" type="ORF">NM208_g1968</name>
</gene>
<organism evidence="1 2">
    <name type="scientific">Fusarium decemcellulare</name>
    <dbReference type="NCBI Taxonomy" id="57161"/>
    <lineage>
        <taxon>Eukaryota</taxon>
        <taxon>Fungi</taxon>
        <taxon>Dikarya</taxon>
        <taxon>Ascomycota</taxon>
        <taxon>Pezizomycotina</taxon>
        <taxon>Sordariomycetes</taxon>
        <taxon>Hypocreomycetidae</taxon>
        <taxon>Hypocreales</taxon>
        <taxon>Nectriaceae</taxon>
        <taxon>Fusarium</taxon>
        <taxon>Fusarium decemcellulare species complex</taxon>
    </lineage>
</organism>